<proteinExistence type="inferred from homology"/>
<dbReference type="EMBL" id="SMLB01000002">
    <property type="protein sequence ID" value="TDD72698.1"/>
    <property type="molecule type" value="Genomic_DNA"/>
</dbReference>
<evidence type="ECO:0000256" key="2">
    <source>
        <dbReference type="ARBA" id="ARBA00022801"/>
    </source>
</evidence>
<evidence type="ECO:0000259" key="3">
    <source>
        <dbReference type="Pfam" id="PF07859"/>
    </source>
</evidence>
<keyword evidence="5" id="KW-1185">Reference proteome</keyword>
<feature type="domain" description="Alpha/beta hydrolase fold-3" evidence="3">
    <location>
        <begin position="84"/>
        <end position="270"/>
    </location>
</feature>
<evidence type="ECO:0000313" key="4">
    <source>
        <dbReference type="EMBL" id="TDD72698.1"/>
    </source>
</evidence>
<dbReference type="Gene3D" id="3.40.50.1820">
    <property type="entry name" value="alpha/beta hydrolase"/>
    <property type="match status" value="1"/>
</dbReference>
<dbReference type="Proteomes" id="UP000295217">
    <property type="component" value="Unassembled WGS sequence"/>
</dbReference>
<dbReference type="PANTHER" id="PTHR48081">
    <property type="entry name" value="AB HYDROLASE SUPERFAMILY PROTEIN C4A8.06C"/>
    <property type="match status" value="1"/>
</dbReference>
<keyword evidence="2 4" id="KW-0378">Hydrolase</keyword>
<dbReference type="PANTHER" id="PTHR48081:SF30">
    <property type="entry name" value="ACETYL-HYDROLASE LIPR-RELATED"/>
    <property type="match status" value="1"/>
</dbReference>
<dbReference type="SUPFAM" id="SSF53474">
    <property type="entry name" value="alpha/beta-Hydrolases"/>
    <property type="match status" value="1"/>
</dbReference>
<dbReference type="OrthoDB" id="3181909at2"/>
<dbReference type="GO" id="GO:0004806">
    <property type="term" value="F:triacylglycerol lipase activity"/>
    <property type="evidence" value="ECO:0007669"/>
    <property type="project" value="TreeGrafter"/>
</dbReference>
<name>A0A4R5AIU4_9ACTN</name>
<dbReference type="InterPro" id="IPR029058">
    <property type="entry name" value="AB_hydrolase_fold"/>
</dbReference>
<sequence length="307" mass="33096">MPVGSSVAGGVGRDIVADLSARTADLSHSSSRSPMGDASALMWAARASSDTVREIPYRTVDGRTMLLHVSPSREPVSSPVPTAVFYHGGGWVRGTWRQFLPQASCLNELGMLAVLVEYRMEGPVAAAADAVAAMRAVVENARDIGCDVERIVAIGGSAGGHLALATAVLDLPDTDPNHRPAALVLLNPVTNTCGEFPAGFGRRHFDNDDHARRYSPVHHVGSRTPPVLVMHGTADTAVHHENSVDFARAVMSHGGYAEVILYPGQRHGFFNPRDGARRRPDDENVSYFDRTTWEMARFSRLAVIDKP</sequence>
<accession>A0A4R5AIU4</accession>
<evidence type="ECO:0000313" key="5">
    <source>
        <dbReference type="Proteomes" id="UP000295217"/>
    </source>
</evidence>
<organism evidence="4 5">
    <name type="scientific">Jiangella aurantiaca</name>
    <dbReference type="NCBI Taxonomy" id="2530373"/>
    <lineage>
        <taxon>Bacteria</taxon>
        <taxon>Bacillati</taxon>
        <taxon>Actinomycetota</taxon>
        <taxon>Actinomycetes</taxon>
        <taxon>Jiangellales</taxon>
        <taxon>Jiangellaceae</taxon>
        <taxon>Jiangella</taxon>
    </lineage>
</organism>
<dbReference type="AlphaFoldDB" id="A0A4R5AIU4"/>
<reference evidence="4 5" key="1">
    <citation type="submission" date="2019-02" db="EMBL/GenBank/DDBJ databases">
        <title>Draft genome sequences of novel Actinobacteria.</title>
        <authorList>
            <person name="Sahin N."/>
            <person name="Ay H."/>
            <person name="Saygin H."/>
        </authorList>
    </citation>
    <scope>NUCLEOTIDE SEQUENCE [LARGE SCALE GENOMIC DNA]</scope>
    <source>
        <strain evidence="4 5">8K307</strain>
    </source>
</reference>
<comment type="similarity">
    <text evidence="1">Belongs to the 'GDXG' lipolytic enzyme family.</text>
</comment>
<evidence type="ECO:0000256" key="1">
    <source>
        <dbReference type="ARBA" id="ARBA00010515"/>
    </source>
</evidence>
<gene>
    <name evidence="4" type="ORF">E1262_02255</name>
</gene>
<dbReference type="InterPro" id="IPR013094">
    <property type="entry name" value="AB_hydrolase_3"/>
</dbReference>
<dbReference type="InterPro" id="IPR050300">
    <property type="entry name" value="GDXG_lipolytic_enzyme"/>
</dbReference>
<comment type="caution">
    <text evidence="4">The sequence shown here is derived from an EMBL/GenBank/DDBJ whole genome shotgun (WGS) entry which is preliminary data.</text>
</comment>
<dbReference type="Pfam" id="PF07859">
    <property type="entry name" value="Abhydrolase_3"/>
    <property type="match status" value="1"/>
</dbReference>
<protein>
    <submittedName>
        <fullName evidence="4">Alpha/beta hydrolase</fullName>
    </submittedName>
</protein>